<dbReference type="AlphaFoldDB" id="A0A4Y1ZIG6"/>
<reference evidence="7 8" key="1">
    <citation type="submission" date="2017-11" db="EMBL/GenBank/DDBJ databases">
        <title>Draft Genome Sequence of Sporolactobacillus inulinus NBRC 111894 Isolated from Koso, a Japanese Sugar-Vegetable Fermented Beverage.</title>
        <authorList>
            <person name="Chiou T.Y."/>
            <person name="Oshima K."/>
            <person name="Suda W."/>
            <person name="Hattori M."/>
            <person name="Takahashi T."/>
        </authorList>
    </citation>
    <scope>NUCLEOTIDE SEQUENCE [LARGE SCALE GENOMIC DNA]</scope>
    <source>
        <strain evidence="7 8">NBRC111894</strain>
    </source>
</reference>
<keyword evidence="4 6" id="KW-1133">Transmembrane helix</keyword>
<comment type="subcellular location">
    <subcellularLocation>
        <location evidence="1">Membrane</location>
        <topology evidence="1">Multi-pass membrane protein</topology>
    </subcellularLocation>
</comment>
<name>A0A4Y1ZIG6_9BACL</name>
<evidence type="ECO:0000313" key="8">
    <source>
        <dbReference type="Proteomes" id="UP000319716"/>
    </source>
</evidence>
<dbReference type="SUPFAM" id="SSF103473">
    <property type="entry name" value="MFS general substrate transporter"/>
    <property type="match status" value="1"/>
</dbReference>
<evidence type="ECO:0000256" key="3">
    <source>
        <dbReference type="ARBA" id="ARBA00022692"/>
    </source>
</evidence>
<evidence type="ECO:0000256" key="2">
    <source>
        <dbReference type="ARBA" id="ARBA00022448"/>
    </source>
</evidence>
<sequence length="124" mass="13180">MLLMTLLLARVDAETSFAYLAIVNAVRMMGLSMVLMPTTTAGLNQLPHHLIPHGTAMNNTMRQVAGSIGTAILFTVMASTALDPKKFGVNGLIHGIDIAFTVATLLCGVALILTFFVKKPSVSH</sequence>
<comment type="caution">
    <text evidence="7">The sequence shown here is derived from an EMBL/GenBank/DDBJ whole genome shotgun (WGS) entry which is preliminary data.</text>
</comment>
<protein>
    <submittedName>
        <fullName evidence="7">Multidrug resistance protein</fullName>
    </submittedName>
</protein>
<keyword evidence="3 6" id="KW-0812">Transmembrane</keyword>
<keyword evidence="2" id="KW-0813">Transport</keyword>
<gene>
    <name evidence="7" type="ORF">NBRC111894_4491</name>
</gene>
<dbReference type="Proteomes" id="UP000319716">
    <property type="component" value="Unassembled WGS sequence"/>
</dbReference>
<evidence type="ECO:0000256" key="6">
    <source>
        <dbReference type="SAM" id="Phobius"/>
    </source>
</evidence>
<feature type="transmembrane region" description="Helical" evidence="6">
    <location>
        <begin position="64"/>
        <end position="82"/>
    </location>
</feature>
<dbReference type="Gene3D" id="1.20.1250.20">
    <property type="entry name" value="MFS general substrate transporter like domains"/>
    <property type="match status" value="1"/>
</dbReference>
<dbReference type="PANTHER" id="PTHR42718:SF9">
    <property type="entry name" value="MAJOR FACILITATOR SUPERFAMILY MULTIDRUG TRANSPORTER MFSC"/>
    <property type="match status" value="1"/>
</dbReference>
<accession>A0A4Y1ZIG6</accession>
<keyword evidence="5 6" id="KW-0472">Membrane</keyword>
<dbReference type="GO" id="GO:0016020">
    <property type="term" value="C:membrane"/>
    <property type="evidence" value="ECO:0007669"/>
    <property type="project" value="UniProtKB-SubCell"/>
</dbReference>
<evidence type="ECO:0000256" key="5">
    <source>
        <dbReference type="ARBA" id="ARBA00023136"/>
    </source>
</evidence>
<dbReference type="EMBL" id="BEXB01000070">
    <property type="protein sequence ID" value="GAY78937.1"/>
    <property type="molecule type" value="Genomic_DNA"/>
</dbReference>
<evidence type="ECO:0000256" key="4">
    <source>
        <dbReference type="ARBA" id="ARBA00022989"/>
    </source>
</evidence>
<dbReference type="PANTHER" id="PTHR42718">
    <property type="entry name" value="MAJOR FACILITATOR SUPERFAMILY MULTIDRUG TRANSPORTER MFSC"/>
    <property type="match status" value="1"/>
</dbReference>
<proteinExistence type="predicted"/>
<evidence type="ECO:0000313" key="7">
    <source>
        <dbReference type="EMBL" id="GAY78937.1"/>
    </source>
</evidence>
<organism evidence="7 8">
    <name type="scientific">Sporolactobacillus inulinus</name>
    <dbReference type="NCBI Taxonomy" id="2078"/>
    <lineage>
        <taxon>Bacteria</taxon>
        <taxon>Bacillati</taxon>
        <taxon>Bacillota</taxon>
        <taxon>Bacilli</taxon>
        <taxon>Bacillales</taxon>
        <taxon>Sporolactobacillaceae</taxon>
        <taxon>Sporolactobacillus</taxon>
    </lineage>
</organism>
<evidence type="ECO:0000256" key="1">
    <source>
        <dbReference type="ARBA" id="ARBA00004141"/>
    </source>
</evidence>
<feature type="transmembrane region" description="Helical" evidence="6">
    <location>
        <begin position="94"/>
        <end position="117"/>
    </location>
</feature>
<dbReference type="InterPro" id="IPR036259">
    <property type="entry name" value="MFS_trans_sf"/>
</dbReference>